<protein>
    <submittedName>
        <fullName evidence="1">Uncharacterized protein</fullName>
    </submittedName>
</protein>
<dbReference type="EMBL" id="JAHRIO010092282">
    <property type="protein sequence ID" value="MEQ2189176.1"/>
    <property type="molecule type" value="Genomic_DNA"/>
</dbReference>
<gene>
    <name evidence="1" type="ORF">GOODEAATRI_022557</name>
</gene>
<evidence type="ECO:0000313" key="1">
    <source>
        <dbReference type="EMBL" id="MEQ2189176.1"/>
    </source>
</evidence>
<proteinExistence type="predicted"/>
<sequence length="57" mass="6374">CTIMLISKYLSQLDQLDHYSDNLARVVRKKGGAVGHKVKNIMAVIDQGWNRRSSAST</sequence>
<evidence type="ECO:0000313" key="2">
    <source>
        <dbReference type="Proteomes" id="UP001476798"/>
    </source>
</evidence>
<name>A0ABV0Q091_9TELE</name>
<accession>A0ABV0Q091</accession>
<reference evidence="1 2" key="1">
    <citation type="submission" date="2021-06" db="EMBL/GenBank/DDBJ databases">
        <authorList>
            <person name="Palmer J.M."/>
        </authorList>
    </citation>
    <scope>NUCLEOTIDE SEQUENCE [LARGE SCALE GENOMIC DNA]</scope>
    <source>
        <strain evidence="1 2">GA_2019</strain>
        <tissue evidence="1">Muscle</tissue>
    </source>
</reference>
<dbReference type="Proteomes" id="UP001476798">
    <property type="component" value="Unassembled WGS sequence"/>
</dbReference>
<comment type="caution">
    <text evidence="1">The sequence shown here is derived from an EMBL/GenBank/DDBJ whole genome shotgun (WGS) entry which is preliminary data.</text>
</comment>
<keyword evidence="2" id="KW-1185">Reference proteome</keyword>
<feature type="non-terminal residue" evidence="1">
    <location>
        <position position="1"/>
    </location>
</feature>
<organism evidence="1 2">
    <name type="scientific">Goodea atripinnis</name>
    <dbReference type="NCBI Taxonomy" id="208336"/>
    <lineage>
        <taxon>Eukaryota</taxon>
        <taxon>Metazoa</taxon>
        <taxon>Chordata</taxon>
        <taxon>Craniata</taxon>
        <taxon>Vertebrata</taxon>
        <taxon>Euteleostomi</taxon>
        <taxon>Actinopterygii</taxon>
        <taxon>Neopterygii</taxon>
        <taxon>Teleostei</taxon>
        <taxon>Neoteleostei</taxon>
        <taxon>Acanthomorphata</taxon>
        <taxon>Ovalentaria</taxon>
        <taxon>Atherinomorphae</taxon>
        <taxon>Cyprinodontiformes</taxon>
        <taxon>Goodeidae</taxon>
        <taxon>Goodea</taxon>
    </lineage>
</organism>